<sequence length="67" mass="7546">MLTGMSVGGGVWTMGLWQEVGVRVRSRIRVGVTWGRDQTIYIVDNRGFSLIFAARAYLFSCTIRMCV</sequence>
<comment type="caution">
    <text evidence="1">The sequence shown here is derived from an EMBL/GenBank/DDBJ whole genome shotgun (WGS) entry which is preliminary data.</text>
</comment>
<dbReference type="AlphaFoldDB" id="A0A834K3K2"/>
<evidence type="ECO:0000313" key="1">
    <source>
        <dbReference type="EMBL" id="KAF7396616.1"/>
    </source>
</evidence>
<dbReference type="Proteomes" id="UP000614350">
    <property type="component" value="Unassembled WGS sequence"/>
</dbReference>
<gene>
    <name evidence="1" type="ORF">HZH66_007478</name>
</gene>
<organism evidence="1 2">
    <name type="scientific">Vespula vulgaris</name>
    <name type="common">Yellow jacket</name>
    <name type="synonym">Wasp</name>
    <dbReference type="NCBI Taxonomy" id="7454"/>
    <lineage>
        <taxon>Eukaryota</taxon>
        <taxon>Metazoa</taxon>
        <taxon>Ecdysozoa</taxon>
        <taxon>Arthropoda</taxon>
        <taxon>Hexapoda</taxon>
        <taxon>Insecta</taxon>
        <taxon>Pterygota</taxon>
        <taxon>Neoptera</taxon>
        <taxon>Endopterygota</taxon>
        <taxon>Hymenoptera</taxon>
        <taxon>Apocrita</taxon>
        <taxon>Aculeata</taxon>
        <taxon>Vespoidea</taxon>
        <taxon>Vespidae</taxon>
        <taxon>Vespinae</taxon>
        <taxon>Vespula</taxon>
    </lineage>
</organism>
<keyword evidence="2" id="KW-1185">Reference proteome</keyword>
<dbReference type="EMBL" id="JACSEA010000007">
    <property type="protein sequence ID" value="KAF7396616.1"/>
    <property type="molecule type" value="Genomic_DNA"/>
</dbReference>
<accession>A0A834K3K2</accession>
<proteinExistence type="predicted"/>
<protein>
    <submittedName>
        <fullName evidence="1">Uncharacterized protein</fullName>
    </submittedName>
</protein>
<name>A0A834K3K2_VESVU</name>
<reference evidence="1" key="1">
    <citation type="journal article" date="2020" name="G3 (Bethesda)">
        <title>High-Quality Assemblies for Three Invasive Social Wasps from the &lt;i&gt;Vespula&lt;/i&gt; Genus.</title>
        <authorList>
            <person name="Harrop T.W.R."/>
            <person name="Guhlin J."/>
            <person name="McLaughlin G.M."/>
            <person name="Permina E."/>
            <person name="Stockwell P."/>
            <person name="Gilligan J."/>
            <person name="Le Lec M.F."/>
            <person name="Gruber M.A.M."/>
            <person name="Quinn O."/>
            <person name="Lovegrove M."/>
            <person name="Duncan E.J."/>
            <person name="Remnant E.J."/>
            <person name="Van Eeckhoven J."/>
            <person name="Graham B."/>
            <person name="Knapp R.A."/>
            <person name="Langford K.W."/>
            <person name="Kronenberg Z."/>
            <person name="Press M.O."/>
            <person name="Eacker S.M."/>
            <person name="Wilson-Rankin E.E."/>
            <person name="Purcell J."/>
            <person name="Lester P.J."/>
            <person name="Dearden P.K."/>
        </authorList>
    </citation>
    <scope>NUCLEOTIDE SEQUENCE</scope>
    <source>
        <strain evidence="1">Marl-1</strain>
    </source>
</reference>
<evidence type="ECO:0000313" key="2">
    <source>
        <dbReference type="Proteomes" id="UP000614350"/>
    </source>
</evidence>